<dbReference type="EMBL" id="BAAANV010000053">
    <property type="protein sequence ID" value="GAA1550820.1"/>
    <property type="molecule type" value="Genomic_DNA"/>
</dbReference>
<reference evidence="2 3" key="1">
    <citation type="journal article" date="2019" name="Int. J. Syst. Evol. Microbiol.">
        <title>The Global Catalogue of Microorganisms (GCM) 10K type strain sequencing project: providing services to taxonomists for standard genome sequencing and annotation.</title>
        <authorList>
            <consortium name="The Broad Institute Genomics Platform"/>
            <consortium name="The Broad Institute Genome Sequencing Center for Infectious Disease"/>
            <person name="Wu L."/>
            <person name="Ma J."/>
        </authorList>
    </citation>
    <scope>NUCLEOTIDE SEQUENCE [LARGE SCALE GENOMIC DNA]</scope>
    <source>
        <strain evidence="2 3">JCM 14588</strain>
    </source>
</reference>
<gene>
    <name evidence="2" type="ORF">GCM10009762_24910</name>
</gene>
<organism evidence="2 3">
    <name type="scientific">Dermacoccus barathri</name>
    <dbReference type="NCBI Taxonomy" id="322601"/>
    <lineage>
        <taxon>Bacteria</taxon>
        <taxon>Bacillati</taxon>
        <taxon>Actinomycetota</taxon>
        <taxon>Actinomycetes</taxon>
        <taxon>Micrococcales</taxon>
        <taxon>Dermacoccaceae</taxon>
        <taxon>Dermacoccus</taxon>
    </lineage>
</organism>
<name>A0ABN2C0Z5_9MICO</name>
<evidence type="ECO:0000256" key="1">
    <source>
        <dbReference type="SAM" id="MobiDB-lite"/>
    </source>
</evidence>
<accession>A0ABN2C0Z5</accession>
<evidence type="ECO:0000313" key="2">
    <source>
        <dbReference type="EMBL" id="GAA1550820.1"/>
    </source>
</evidence>
<keyword evidence="3" id="KW-1185">Reference proteome</keyword>
<comment type="caution">
    <text evidence="2">The sequence shown here is derived from an EMBL/GenBank/DDBJ whole genome shotgun (WGS) entry which is preliminary data.</text>
</comment>
<proteinExistence type="predicted"/>
<evidence type="ECO:0008006" key="4">
    <source>
        <dbReference type="Google" id="ProtNLM"/>
    </source>
</evidence>
<evidence type="ECO:0000313" key="3">
    <source>
        <dbReference type="Proteomes" id="UP001501288"/>
    </source>
</evidence>
<sequence length="317" mass="34463">MKGWKEGDIVAPSHGETATPFSTTLRSAISARRITLSALSHQLSANGTPVSVSALSHWSSGRRQPEQARSIEALTVLEDLLGLGSGELTDLVGPPRPRGRNPRVVPVSQAMPETGLVAKALGELGFMQHDELPYEQTVHEKLFVDAVGVERTLEFRHIVRALSPGPIRLPSIHVVDEVDPAAFSTSIEDHFEAVAGCKLGRTVLWPEHGLMGAELILAEDARRGDIAVVDHRIQLPPSALRAVEATYSVPRRTREVLIQVEFAGELPATAEEYVDLGEGEIGHRLDVRPNRLLQLMVQDVGPGLVGIRWTWPDDGVS</sequence>
<dbReference type="Proteomes" id="UP001501288">
    <property type="component" value="Unassembled WGS sequence"/>
</dbReference>
<feature type="region of interest" description="Disordered" evidence="1">
    <location>
        <begin position="1"/>
        <end position="20"/>
    </location>
</feature>
<protein>
    <recommendedName>
        <fullName evidence="4">XRE family transcriptional regulator</fullName>
    </recommendedName>
</protein>